<comment type="caution">
    <text evidence="3">The sequence shown here is derived from an EMBL/GenBank/DDBJ whole genome shotgun (WGS) entry which is preliminary data.</text>
</comment>
<keyword evidence="2" id="KW-0472">Membrane</keyword>
<evidence type="ECO:0000313" key="3">
    <source>
        <dbReference type="EMBL" id="KAK1926806.1"/>
    </source>
</evidence>
<dbReference type="Proteomes" id="UP001182556">
    <property type="component" value="Unassembled WGS sequence"/>
</dbReference>
<keyword evidence="2" id="KW-1133">Transmembrane helix</keyword>
<evidence type="ECO:0000256" key="1">
    <source>
        <dbReference type="SAM" id="MobiDB-lite"/>
    </source>
</evidence>
<name>A0AAD9FV41_PAPLA</name>
<organism evidence="3 4">
    <name type="scientific">Papiliotrema laurentii</name>
    <name type="common">Cryptococcus laurentii</name>
    <dbReference type="NCBI Taxonomy" id="5418"/>
    <lineage>
        <taxon>Eukaryota</taxon>
        <taxon>Fungi</taxon>
        <taxon>Dikarya</taxon>
        <taxon>Basidiomycota</taxon>
        <taxon>Agaricomycotina</taxon>
        <taxon>Tremellomycetes</taxon>
        <taxon>Tremellales</taxon>
        <taxon>Rhynchogastremaceae</taxon>
        <taxon>Papiliotrema</taxon>
    </lineage>
</organism>
<dbReference type="EMBL" id="JAODAN010000002">
    <property type="protein sequence ID" value="KAK1926806.1"/>
    <property type="molecule type" value="Genomic_DNA"/>
</dbReference>
<reference evidence="3" key="1">
    <citation type="submission" date="2023-02" db="EMBL/GenBank/DDBJ databases">
        <title>Identification and recombinant expression of a fungal hydrolase from Papiliotrema laurentii that hydrolyzes apple cutin and clears colloidal polyester polyurethane.</title>
        <authorList>
            <consortium name="DOE Joint Genome Institute"/>
            <person name="Roman V.A."/>
            <person name="Bojanowski C."/>
            <person name="Crable B.R."/>
            <person name="Wagner D.N."/>
            <person name="Hung C.S."/>
            <person name="Nadeau L.J."/>
            <person name="Schratz L."/>
            <person name="Haridas S."/>
            <person name="Pangilinan J."/>
            <person name="Lipzen A."/>
            <person name="Na H."/>
            <person name="Yan M."/>
            <person name="Ng V."/>
            <person name="Grigoriev I.V."/>
            <person name="Spatafora J.W."/>
            <person name="Barlow D."/>
            <person name="Biffinger J."/>
            <person name="Kelley-Loughnane N."/>
            <person name="Varaljay V.A."/>
            <person name="Crookes-Goodson W.J."/>
        </authorList>
    </citation>
    <scope>NUCLEOTIDE SEQUENCE</scope>
    <source>
        <strain evidence="3">5307AH</strain>
    </source>
</reference>
<sequence>MTRILTSILAIDSPAHVVTNQDCSKDRDASRHPFHGGRRPRSVLTRSDMGSVFLRPTTGSVLMSRHQISALFESYLKIFGDHLLSLSGESMERWTDFTLAYPGVGHFLARSALVVALVCLLAFSFFFGKCIAWILVFLISLTLWMIRRGIRRLYTISRPASKAMTVAASVNSKRGKYLPSRLQPSSVDASHRGAAGSAGGVTARQVGLPPSPWTYGLILDTSDVGRLKTRPDIARARREGPLRGLGQVGWEVSRLTEVARGGTTGRIRTYEVDGRVVSWVGSRGR</sequence>
<proteinExistence type="predicted"/>
<accession>A0AAD9FV41</accession>
<dbReference type="AlphaFoldDB" id="A0AAD9FV41"/>
<gene>
    <name evidence="3" type="ORF">DB88DRAFT_181962</name>
</gene>
<feature type="region of interest" description="Disordered" evidence="1">
    <location>
        <begin position="181"/>
        <end position="201"/>
    </location>
</feature>
<keyword evidence="4" id="KW-1185">Reference proteome</keyword>
<protein>
    <submittedName>
        <fullName evidence="3">Uncharacterized protein</fullName>
    </submittedName>
</protein>
<feature type="transmembrane region" description="Helical" evidence="2">
    <location>
        <begin position="131"/>
        <end position="150"/>
    </location>
</feature>
<keyword evidence="2" id="KW-0812">Transmembrane</keyword>
<evidence type="ECO:0000313" key="4">
    <source>
        <dbReference type="Proteomes" id="UP001182556"/>
    </source>
</evidence>
<evidence type="ECO:0000256" key="2">
    <source>
        <dbReference type="SAM" id="Phobius"/>
    </source>
</evidence>